<sequence>MQYQEGNAPALLTHDLPPRPSACLAPLPTNTMTHFADLDPRSQARVLRTCAQIAATWGILSPSSPFPIEYHPDPDTCEWGLELLDAIANLAITEADRSVAVGNVIKSIKWRNWDEEKGGPEGFMEGDYVIRVEDVEWAIEESSRKQLASSYRPREDKKRNRRRRRG</sequence>
<reference evidence="2" key="1">
    <citation type="journal article" date="2020" name="Stud. Mycol.">
        <title>101 Dothideomycetes genomes: a test case for predicting lifestyles and emergence of pathogens.</title>
        <authorList>
            <person name="Haridas S."/>
            <person name="Albert R."/>
            <person name="Binder M."/>
            <person name="Bloem J."/>
            <person name="Labutti K."/>
            <person name="Salamov A."/>
            <person name="Andreopoulos B."/>
            <person name="Baker S."/>
            <person name="Barry K."/>
            <person name="Bills G."/>
            <person name="Bluhm B."/>
            <person name="Cannon C."/>
            <person name="Castanera R."/>
            <person name="Culley D."/>
            <person name="Daum C."/>
            <person name="Ezra D."/>
            <person name="Gonzalez J."/>
            <person name="Henrissat B."/>
            <person name="Kuo A."/>
            <person name="Liang C."/>
            <person name="Lipzen A."/>
            <person name="Lutzoni F."/>
            <person name="Magnuson J."/>
            <person name="Mondo S."/>
            <person name="Nolan M."/>
            <person name="Ohm R."/>
            <person name="Pangilinan J."/>
            <person name="Park H.-J."/>
            <person name="Ramirez L."/>
            <person name="Alfaro M."/>
            <person name="Sun H."/>
            <person name="Tritt A."/>
            <person name="Yoshinaga Y."/>
            <person name="Zwiers L.-H."/>
            <person name="Turgeon B."/>
            <person name="Goodwin S."/>
            <person name="Spatafora J."/>
            <person name="Crous P."/>
            <person name="Grigoriev I."/>
        </authorList>
    </citation>
    <scope>NUCLEOTIDE SEQUENCE</scope>
    <source>
        <strain evidence="2">CBS 122368</strain>
    </source>
</reference>
<dbReference type="RefSeq" id="XP_033685214.1">
    <property type="nucleotide sequence ID" value="XM_033834893.1"/>
</dbReference>
<dbReference type="GeneID" id="54588223"/>
<gene>
    <name evidence="2" type="ORF">BU26DRAFT_594037</name>
</gene>
<feature type="region of interest" description="Disordered" evidence="1">
    <location>
        <begin position="142"/>
        <end position="166"/>
    </location>
</feature>
<dbReference type="Proteomes" id="UP000800094">
    <property type="component" value="Unassembled WGS sequence"/>
</dbReference>
<dbReference type="EMBL" id="ML987194">
    <property type="protein sequence ID" value="KAF2250210.1"/>
    <property type="molecule type" value="Genomic_DNA"/>
</dbReference>
<evidence type="ECO:0000256" key="1">
    <source>
        <dbReference type="SAM" id="MobiDB-lite"/>
    </source>
</evidence>
<organism evidence="2 3">
    <name type="scientific">Trematosphaeria pertusa</name>
    <dbReference type="NCBI Taxonomy" id="390896"/>
    <lineage>
        <taxon>Eukaryota</taxon>
        <taxon>Fungi</taxon>
        <taxon>Dikarya</taxon>
        <taxon>Ascomycota</taxon>
        <taxon>Pezizomycotina</taxon>
        <taxon>Dothideomycetes</taxon>
        <taxon>Pleosporomycetidae</taxon>
        <taxon>Pleosporales</taxon>
        <taxon>Massarineae</taxon>
        <taxon>Trematosphaeriaceae</taxon>
        <taxon>Trematosphaeria</taxon>
    </lineage>
</organism>
<evidence type="ECO:0000313" key="2">
    <source>
        <dbReference type="EMBL" id="KAF2250210.1"/>
    </source>
</evidence>
<proteinExistence type="predicted"/>
<evidence type="ECO:0000313" key="3">
    <source>
        <dbReference type="Proteomes" id="UP000800094"/>
    </source>
</evidence>
<name>A0A6A6IKZ3_9PLEO</name>
<dbReference type="OrthoDB" id="3794996at2759"/>
<keyword evidence="3" id="KW-1185">Reference proteome</keyword>
<dbReference type="AlphaFoldDB" id="A0A6A6IKZ3"/>
<protein>
    <submittedName>
        <fullName evidence="2">Uncharacterized protein</fullName>
    </submittedName>
</protein>
<accession>A0A6A6IKZ3</accession>